<dbReference type="Pfam" id="PF00387">
    <property type="entry name" value="PI-PLC-Y"/>
    <property type="match status" value="1"/>
</dbReference>
<dbReference type="SUPFAM" id="SSF49562">
    <property type="entry name" value="C2 domain (Calcium/lipid-binding domain, CaLB)"/>
    <property type="match status" value="1"/>
</dbReference>
<keyword evidence="9 13" id="KW-0443">Lipid metabolism</keyword>
<dbReference type="InterPro" id="IPR017946">
    <property type="entry name" value="PLC-like_Pdiesterase_TIM-brl"/>
</dbReference>
<dbReference type="Pfam" id="PF23583">
    <property type="entry name" value="EF_HAND_2_PLCG"/>
    <property type="match status" value="1"/>
</dbReference>
<sequence>MGGPELPNDIRKTDPSVGISTSLEASISAMEKGHRAVRVMLNRKMESTARFLRLQRLSRQVLFYKTDNIWGKSSERPFGLSVHTIKDVHSLEYKLNTTMVVEKWRQKEMIRFDPNKVLLIYHGTDFVLQLIVVILETYDACSQWVCGLNVLRKEGLNVPHPLIIDRWLRREFFAIANPVSMTVPLKLMKPFIQQRLQCRISSKALLELTNDVIDFEAFVVACRRLTYNHALFSNSFFSYSEDGQIVSMEKFQHFLRWEQKDEMGENDEQCYLFLRNYLRGLGSSRSSDQPYLSVQEFLDYLFSRENSLLDPVHKRVHQDMTRPLCDYWISSSHNTYLTGDQLTSESSLEAYTRALLMNCRCVELDCWDGQKRGPSDLEIVVYHGHTMTTKLNLRDVLYTIREYAFVTSEYPLILSIEDNCTLPFQRQLASDLKDVFQDMLLTVPLDPDATELPSPEQLKRKVLIKHKKLPVDSDGRINSSTALIPTDDPFQDNDLLSNPDVQKKGVLYLKEKDAEVWQPHLFVLFSDRLCYYRCTGDGNIFRPSDDEQTDQNPNETKNEEEKSPTTSENIAVTSNADELHMTEEWFHGRIRREQAVRILEENQNLGNGLFLVRESTTFVGDYSLSLLHNGSVHHCRIKSTQIAGVKHYYLLEMKKMDTLYQLIGYYQKQPLITPKFRSKLRTPCPQPCPHIGEPWFAGDIDKQKAEEMLNLYPLDGAFLIRSGDKTFILSFRVDGLIKHCRLKHEGRLFVVGDHQFESLNWVVDYYSKNELYRGICLKYPVNAETIEKYSSELSNSPVGSYLELNGTDKRVGLTRCAYTAQSDIELSFPAKAIIVIHRKENELWWRASYCGKVGLVLMERVEILHPSWSNESRNASQEVEVETLSLTQCLAEVVESSKPFSLRICEHAVAFDGREIIVAANSQEDQIDWLNSIIELSRCASNKASLLRSKEKCLRIASELSNLVVYCQAVPFNPDRIPGKFYEMCSFCDSKLDRLVEKGLMRFNRHQLSRVYPNGARLTSSNFNPIPMWNTGCQMVALNYQTPDKYMQLSQAKFMVNGNCGYVLKPDFLLSEQYDPEKPETICPLKSIVLTVEVIAGRHLYRKDKSKGIVSPVVEVEIIGLPCDCRTYRTSVVCCDGLHPMWNEHFEFNVKCPELAFLRFYVEDGDLVYPSTEPVIAQAAFPVSSIRPGYRSVTLRNEHSEELELSALLLHVDIQYQEQSENMGICPAIAKAMDSLSAGKENCSLPSSSSIMPRSVSLKNLTTAISGNVLHSSPSTHSLRKKISSTSIKKFLNMYLKKPANEKPS</sequence>
<evidence type="ECO:0000256" key="8">
    <source>
        <dbReference type="ARBA" id="ARBA00022999"/>
    </source>
</evidence>
<evidence type="ECO:0000256" key="9">
    <source>
        <dbReference type="ARBA" id="ARBA00023098"/>
    </source>
</evidence>
<keyword evidence="4" id="KW-0677">Repeat</keyword>
<organism evidence="19">
    <name type="scientific">Trichuris suis</name>
    <name type="common">pig whipworm</name>
    <dbReference type="NCBI Taxonomy" id="68888"/>
    <lineage>
        <taxon>Eukaryota</taxon>
        <taxon>Metazoa</taxon>
        <taxon>Ecdysozoa</taxon>
        <taxon>Nematoda</taxon>
        <taxon>Enoplea</taxon>
        <taxon>Dorylaimia</taxon>
        <taxon>Trichinellida</taxon>
        <taxon>Trichuridae</taxon>
        <taxon>Trichuris</taxon>
    </lineage>
</organism>
<dbReference type="SMART" id="SM00252">
    <property type="entry name" value="SH2"/>
    <property type="match status" value="2"/>
</dbReference>
<dbReference type="Gene3D" id="2.60.40.150">
    <property type="entry name" value="C2 domain"/>
    <property type="match status" value="1"/>
</dbReference>
<dbReference type="PROSITE" id="PS50001">
    <property type="entry name" value="SH2"/>
    <property type="match status" value="2"/>
</dbReference>
<dbReference type="EMBL" id="KL367484">
    <property type="protein sequence ID" value="KFD71032.1"/>
    <property type="molecule type" value="Genomic_DNA"/>
</dbReference>
<keyword evidence="5 13" id="KW-0378">Hydrolase</keyword>
<feature type="domain" description="SH2" evidence="15">
    <location>
        <begin position="695"/>
        <end position="781"/>
    </location>
</feature>
<dbReference type="InterPro" id="IPR011992">
    <property type="entry name" value="EF-hand-dom_pair"/>
</dbReference>
<dbReference type="InterPro" id="IPR001452">
    <property type="entry name" value="SH3_domain"/>
</dbReference>
<dbReference type="GO" id="GO:0051209">
    <property type="term" value="P:release of sequestered calcium ion into cytosol"/>
    <property type="evidence" value="ECO:0007669"/>
    <property type="project" value="TreeGrafter"/>
</dbReference>
<evidence type="ECO:0000256" key="5">
    <source>
        <dbReference type="ARBA" id="ARBA00022801"/>
    </source>
</evidence>
<dbReference type="CDD" id="cd09932">
    <property type="entry name" value="SH2_C-SH2_PLC_gamma_like"/>
    <property type="match status" value="1"/>
</dbReference>
<keyword evidence="3 12" id="KW-0728">SH3 domain</keyword>
<evidence type="ECO:0000256" key="2">
    <source>
        <dbReference type="ARBA" id="ARBA00012368"/>
    </source>
</evidence>
<dbReference type="InterPro" id="IPR057061">
    <property type="entry name" value="PLCG_EF-hand_2"/>
</dbReference>
<dbReference type="FunFam" id="3.30.505.10:FF:000011">
    <property type="entry name" value="1-phosphatidylinositol 4,5-bisphosphate phosphodiesterase gamma"/>
    <property type="match status" value="1"/>
</dbReference>
<feature type="domain" description="C2" evidence="17">
    <location>
        <begin position="1064"/>
        <end position="1197"/>
    </location>
</feature>
<dbReference type="SUPFAM" id="SSF50729">
    <property type="entry name" value="PH domain-like"/>
    <property type="match status" value="1"/>
</dbReference>
<dbReference type="SMART" id="SM00148">
    <property type="entry name" value="PLCXc"/>
    <property type="match status" value="1"/>
</dbReference>
<keyword evidence="7 13" id="KW-0442">Lipid degradation</keyword>
<dbReference type="InterPro" id="IPR035892">
    <property type="entry name" value="C2_domain_sf"/>
</dbReference>
<dbReference type="Proteomes" id="UP000030758">
    <property type="component" value="Unassembled WGS sequence"/>
</dbReference>
<dbReference type="InterPro" id="IPR056586">
    <property type="entry name" value="EF-hand_PLCG1"/>
</dbReference>
<evidence type="ECO:0000256" key="11">
    <source>
        <dbReference type="PROSITE-ProRule" id="PRU00191"/>
    </source>
</evidence>
<name>A0A085NNI6_9BILA</name>
<dbReference type="InterPro" id="IPR036028">
    <property type="entry name" value="SH3-like_dom_sf"/>
</dbReference>
<dbReference type="PROSITE" id="PS50007">
    <property type="entry name" value="PIPLC_X_DOMAIN"/>
    <property type="match status" value="1"/>
</dbReference>
<reference evidence="19" key="1">
    <citation type="journal article" date="2014" name="Nat. Genet.">
        <title>Genome and transcriptome of the porcine whipworm Trichuris suis.</title>
        <authorList>
            <person name="Jex A.R."/>
            <person name="Nejsum P."/>
            <person name="Schwarz E.M."/>
            <person name="Hu L."/>
            <person name="Young N.D."/>
            <person name="Hall R.S."/>
            <person name="Korhonen P.K."/>
            <person name="Liao S."/>
            <person name="Thamsborg S."/>
            <person name="Xia J."/>
            <person name="Xu P."/>
            <person name="Wang S."/>
            <person name="Scheerlinck J.P."/>
            <person name="Hofmann A."/>
            <person name="Sternberg P.W."/>
            <person name="Wang J."/>
            <person name="Gasser R.B."/>
        </authorList>
    </citation>
    <scope>NUCLEOTIDE SEQUENCE [LARGE SCALE GENOMIC DNA]</scope>
    <source>
        <strain evidence="19">DCEP-RM93F</strain>
    </source>
</reference>
<dbReference type="Pfam" id="PF00388">
    <property type="entry name" value="PI-PLC-X"/>
    <property type="match status" value="1"/>
</dbReference>
<dbReference type="InterPro" id="IPR000008">
    <property type="entry name" value="C2_dom"/>
</dbReference>
<evidence type="ECO:0000259" key="17">
    <source>
        <dbReference type="PROSITE" id="PS50004"/>
    </source>
</evidence>
<dbReference type="GO" id="GO:0046488">
    <property type="term" value="P:phosphatidylinositol metabolic process"/>
    <property type="evidence" value="ECO:0007669"/>
    <property type="project" value="TreeGrafter"/>
</dbReference>
<feature type="region of interest" description="Disordered" evidence="14">
    <location>
        <begin position="541"/>
        <end position="569"/>
    </location>
</feature>
<keyword evidence="8 11" id="KW-0727">SH2 domain</keyword>
<dbReference type="Pfam" id="PF00018">
    <property type="entry name" value="SH3_1"/>
    <property type="match status" value="1"/>
</dbReference>
<dbReference type="Gene3D" id="3.20.20.190">
    <property type="entry name" value="Phosphatidylinositol (PI) phosphodiesterase"/>
    <property type="match status" value="2"/>
</dbReference>
<dbReference type="SUPFAM" id="SSF51695">
    <property type="entry name" value="PLC-like phosphodiesterases"/>
    <property type="match status" value="1"/>
</dbReference>
<dbReference type="PANTHER" id="PTHR10336">
    <property type="entry name" value="PHOSPHOINOSITIDE-SPECIFIC PHOSPHOLIPASE C FAMILY PROTEIN"/>
    <property type="match status" value="1"/>
</dbReference>
<gene>
    <name evidence="19" type="ORF">M514_16783</name>
</gene>
<dbReference type="PROSITE" id="PS50004">
    <property type="entry name" value="C2"/>
    <property type="match status" value="1"/>
</dbReference>
<dbReference type="Pfam" id="PF00017">
    <property type="entry name" value="SH2"/>
    <property type="match status" value="2"/>
</dbReference>
<evidence type="ECO:0000256" key="10">
    <source>
        <dbReference type="ARBA" id="ARBA00023224"/>
    </source>
</evidence>
<dbReference type="PRINTS" id="PR00401">
    <property type="entry name" value="SH2DOMAIN"/>
</dbReference>
<dbReference type="PRINTS" id="PR00390">
    <property type="entry name" value="PHPHLIPASEC"/>
</dbReference>
<dbReference type="GO" id="GO:0016042">
    <property type="term" value="P:lipid catabolic process"/>
    <property type="evidence" value="ECO:0007669"/>
    <property type="project" value="UniProtKB-KW"/>
</dbReference>
<accession>A0A085NNI6</accession>
<evidence type="ECO:0000259" key="16">
    <source>
        <dbReference type="PROSITE" id="PS50002"/>
    </source>
</evidence>
<dbReference type="GO" id="GO:0004435">
    <property type="term" value="F:phosphatidylinositol-4,5-bisphosphate phospholipase C activity"/>
    <property type="evidence" value="ECO:0007669"/>
    <property type="project" value="UniProtKB-EC"/>
</dbReference>
<feature type="domain" description="PI-PLC Y-box" evidence="18">
    <location>
        <begin position="960"/>
        <end position="1069"/>
    </location>
</feature>
<dbReference type="SMART" id="SM00149">
    <property type="entry name" value="PLCYc"/>
    <property type="match status" value="1"/>
</dbReference>
<comment type="catalytic activity">
    <reaction evidence="13">
        <text>a 1,2-diacyl-sn-glycero-3-phospho-(1D-myo-inositol-4,5-bisphosphate) + H2O = 1D-myo-inositol 1,4,5-trisphosphate + a 1,2-diacyl-sn-glycerol + H(+)</text>
        <dbReference type="Rhea" id="RHEA:33179"/>
        <dbReference type="ChEBI" id="CHEBI:15377"/>
        <dbReference type="ChEBI" id="CHEBI:15378"/>
        <dbReference type="ChEBI" id="CHEBI:17815"/>
        <dbReference type="ChEBI" id="CHEBI:58456"/>
        <dbReference type="ChEBI" id="CHEBI:203600"/>
        <dbReference type="EC" id="3.1.4.11"/>
    </reaction>
</comment>
<dbReference type="SMART" id="SM00239">
    <property type="entry name" value="C2"/>
    <property type="match status" value="1"/>
</dbReference>
<dbReference type="SUPFAM" id="SSF55550">
    <property type="entry name" value="SH2 domain"/>
    <property type="match status" value="2"/>
</dbReference>
<dbReference type="SUPFAM" id="SSF47473">
    <property type="entry name" value="EF-hand"/>
    <property type="match status" value="1"/>
</dbReference>
<dbReference type="PROSITE" id="PS50008">
    <property type="entry name" value="PIPLC_Y_DOMAIN"/>
    <property type="match status" value="1"/>
</dbReference>
<evidence type="ECO:0000256" key="14">
    <source>
        <dbReference type="SAM" id="MobiDB-lite"/>
    </source>
</evidence>
<protein>
    <recommendedName>
        <fullName evidence="2 13">Phosphoinositide phospholipase C</fullName>
        <ecNumber evidence="2 13">3.1.4.11</ecNumber>
    </recommendedName>
</protein>
<dbReference type="InterPro" id="IPR000909">
    <property type="entry name" value="PLipase_C_PInositol-sp_X_dom"/>
</dbReference>
<dbReference type="InterPro" id="IPR036860">
    <property type="entry name" value="SH2_dom_sf"/>
</dbReference>
<feature type="domain" description="SH3" evidence="16">
    <location>
        <begin position="807"/>
        <end position="866"/>
    </location>
</feature>
<dbReference type="EC" id="3.1.4.11" evidence="2 13"/>
<dbReference type="GO" id="GO:0048015">
    <property type="term" value="P:phosphatidylinositol-mediated signaling"/>
    <property type="evidence" value="ECO:0007669"/>
    <property type="project" value="TreeGrafter"/>
</dbReference>
<dbReference type="Pfam" id="PF00168">
    <property type="entry name" value="C2"/>
    <property type="match status" value="1"/>
</dbReference>
<dbReference type="InterPro" id="IPR001192">
    <property type="entry name" value="PI-PLC_fam"/>
</dbReference>
<evidence type="ECO:0000256" key="6">
    <source>
        <dbReference type="ARBA" id="ARBA00022837"/>
    </source>
</evidence>
<dbReference type="InterPro" id="IPR000980">
    <property type="entry name" value="SH2"/>
</dbReference>
<evidence type="ECO:0000256" key="4">
    <source>
        <dbReference type="ARBA" id="ARBA00022737"/>
    </source>
</evidence>
<dbReference type="PANTHER" id="PTHR10336:SF159">
    <property type="entry name" value="1-PHOSPHATIDYLINOSITOL 4,5-BISPHOSPHATE PHOSPHODIESTERASE GAMMA"/>
    <property type="match status" value="1"/>
</dbReference>
<evidence type="ECO:0000313" key="19">
    <source>
        <dbReference type="EMBL" id="KFD71032.1"/>
    </source>
</evidence>
<dbReference type="CDD" id="cd00275">
    <property type="entry name" value="C2_PLC_like"/>
    <property type="match status" value="1"/>
</dbReference>
<evidence type="ECO:0000256" key="12">
    <source>
        <dbReference type="PROSITE-ProRule" id="PRU00192"/>
    </source>
</evidence>
<dbReference type="Gene3D" id="2.30.30.40">
    <property type="entry name" value="SH3 Domains"/>
    <property type="match status" value="1"/>
</dbReference>
<dbReference type="Pfam" id="PF23329">
    <property type="entry name" value="EF_HAND_1_PLCG"/>
    <property type="match status" value="1"/>
</dbReference>
<evidence type="ECO:0000256" key="3">
    <source>
        <dbReference type="ARBA" id="ARBA00022443"/>
    </source>
</evidence>
<evidence type="ECO:0000256" key="7">
    <source>
        <dbReference type="ARBA" id="ARBA00022963"/>
    </source>
</evidence>
<dbReference type="InterPro" id="IPR035023">
    <property type="entry name" value="PLC-gamma_C-SH2"/>
</dbReference>
<proteinExistence type="predicted"/>
<evidence type="ECO:0000256" key="1">
    <source>
        <dbReference type="ARBA" id="ARBA00001913"/>
    </source>
</evidence>
<dbReference type="InterPro" id="IPR001711">
    <property type="entry name" value="PLipase_C_Pinositol-sp_Y"/>
</dbReference>
<evidence type="ECO:0000256" key="13">
    <source>
        <dbReference type="RuleBase" id="RU361133"/>
    </source>
</evidence>
<keyword evidence="10" id="KW-0807">Transducer</keyword>
<dbReference type="GO" id="GO:0010634">
    <property type="term" value="P:positive regulation of epithelial cell migration"/>
    <property type="evidence" value="ECO:0007669"/>
    <property type="project" value="TreeGrafter"/>
</dbReference>
<dbReference type="Gene3D" id="3.30.505.10">
    <property type="entry name" value="SH2 domain"/>
    <property type="match status" value="2"/>
</dbReference>
<keyword evidence="6" id="KW-0106">Calcium</keyword>
<dbReference type="SUPFAM" id="SSF50044">
    <property type="entry name" value="SH3-domain"/>
    <property type="match status" value="1"/>
</dbReference>
<dbReference type="Gene3D" id="1.10.238.10">
    <property type="entry name" value="EF-hand"/>
    <property type="match status" value="1"/>
</dbReference>
<evidence type="ECO:0000259" key="15">
    <source>
        <dbReference type="PROSITE" id="PS50001"/>
    </source>
</evidence>
<comment type="cofactor">
    <cofactor evidence="1">
        <name>Ca(2+)</name>
        <dbReference type="ChEBI" id="CHEBI:29108"/>
    </cofactor>
</comment>
<dbReference type="PROSITE" id="PS50002">
    <property type="entry name" value="SH3"/>
    <property type="match status" value="1"/>
</dbReference>
<feature type="domain" description="SH2" evidence="15">
    <location>
        <begin position="585"/>
        <end position="684"/>
    </location>
</feature>
<evidence type="ECO:0000259" key="18">
    <source>
        <dbReference type="PROSITE" id="PS50008"/>
    </source>
</evidence>
<dbReference type="GO" id="GO:0032587">
    <property type="term" value="C:ruffle membrane"/>
    <property type="evidence" value="ECO:0007669"/>
    <property type="project" value="TreeGrafter"/>
</dbReference>